<feature type="signal peptide" evidence="1">
    <location>
        <begin position="1"/>
        <end position="21"/>
    </location>
</feature>
<keyword evidence="1" id="KW-0732">Signal</keyword>
<name>A0A9D1X7E5_9BACT</name>
<organism evidence="2 3">
    <name type="scientific">Candidatus Parabacteroides intestinipullorum</name>
    <dbReference type="NCBI Taxonomy" id="2838723"/>
    <lineage>
        <taxon>Bacteria</taxon>
        <taxon>Pseudomonadati</taxon>
        <taxon>Bacteroidota</taxon>
        <taxon>Bacteroidia</taxon>
        <taxon>Bacteroidales</taxon>
        <taxon>Tannerellaceae</taxon>
        <taxon>Parabacteroides</taxon>
    </lineage>
</organism>
<sequence>MKSKIKNLLIALAFCPLSALNAQTEVMAWGNITGYRIDGELIEFETSLRVGEPNKGNMEITGKEKQSYPIYHRDGNIQKVTTLMKGIQLHQTVEELQHKETKINLIAESDTTIRGEKVYFCVELPAPRYGSVIIDNGHDILLTGKGRRIKIEVKQARKPFVRRENGNQVLYIPLMNSIKEGRSSKLELRLEADGEIDHSPARLELDTKQPGQLFVGFGGNFRLQNPDKDPAVIDYCLNNLRVAYGRVEMPWQRWQPDETTDPIAEAQSGRLDKHVQESMEMARRLAAKGMPVIVSCWFPPKWAIDGDPASYKRQGGIQAYRLDPAKREKIYQSMADYLIYLKQVYGVEAEMFSFNESDLGIDVLFTGEEHARFIKEFGAYLASRGLKTLLLLGDNSDATTINFISPALADPATHRYIGAVSFHSWRGCDDETLRRWAAAARQINKPLIVGEGSTDAAAWRYPEIFGESTFAFYEINLYVRLCALCQPLSILQWQLTADYSPLWGNGIFGSTGPLRPTQRFWNLKQLASTPEESFALPITCDKTAINATAFGNIARGEYALHLVNNGAAREATVTGLPKEVTSAQMYVTSPTDQMRLVNDVVIQDGEARISLPPLSFVTIIIK</sequence>
<protein>
    <recommendedName>
        <fullName evidence="4">O-Glycosyl hydrolase</fullName>
    </recommendedName>
</protein>
<dbReference type="InterPro" id="IPR017853">
    <property type="entry name" value="GH"/>
</dbReference>
<reference evidence="2" key="1">
    <citation type="journal article" date="2021" name="PeerJ">
        <title>Extensive microbial diversity within the chicken gut microbiome revealed by metagenomics and culture.</title>
        <authorList>
            <person name="Gilroy R."/>
            <person name="Ravi A."/>
            <person name="Getino M."/>
            <person name="Pursley I."/>
            <person name="Horton D.L."/>
            <person name="Alikhan N.F."/>
            <person name="Baker D."/>
            <person name="Gharbi K."/>
            <person name="Hall N."/>
            <person name="Watson M."/>
            <person name="Adriaenssens E.M."/>
            <person name="Foster-Nyarko E."/>
            <person name="Jarju S."/>
            <person name="Secka A."/>
            <person name="Antonio M."/>
            <person name="Oren A."/>
            <person name="Chaudhuri R.R."/>
            <person name="La Ragione R."/>
            <person name="Hildebrand F."/>
            <person name="Pallen M.J."/>
        </authorList>
    </citation>
    <scope>NUCLEOTIDE SEQUENCE</scope>
    <source>
        <strain evidence="2">ChiGjej6B6-14162</strain>
    </source>
</reference>
<dbReference type="Gene3D" id="2.60.40.1180">
    <property type="entry name" value="Golgi alpha-mannosidase II"/>
    <property type="match status" value="1"/>
</dbReference>
<dbReference type="EMBL" id="DXEL01000034">
    <property type="protein sequence ID" value="HIX74274.1"/>
    <property type="molecule type" value="Genomic_DNA"/>
</dbReference>
<gene>
    <name evidence="2" type="ORF">H9977_04455</name>
</gene>
<evidence type="ECO:0000256" key="1">
    <source>
        <dbReference type="SAM" id="SignalP"/>
    </source>
</evidence>
<dbReference type="SUPFAM" id="SSF51445">
    <property type="entry name" value="(Trans)glycosidases"/>
    <property type="match status" value="1"/>
</dbReference>
<dbReference type="Proteomes" id="UP000886740">
    <property type="component" value="Unassembled WGS sequence"/>
</dbReference>
<proteinExistence type="predicted"/>
<dbReference type="Gene3D" id="3.20.20.80">
    <property type="entry name" value="Glycosidases"/>
    <property type="match status" value="1"/>
</dbReference>
<reference evidence="2" key="2">
    <citation type="submission" date="2021-04" db="EMBL/GenBank/DDBJ databases">
        <authorList>
            <person name="Gilroy R."/>
        </authorList>
    </citation>
    <scope>NUCLEOTIDE SEQUENCE</scope>
    <source>
        <strain evidence="2">ChiGjej6B6-14162</strain>
    </source>
</reference>
<dbReference type="InterPro" id="IPR013780">
    <property type="entry name" value="Glyco_hydro_b"/>
</dbReference>
<evidence type="ECO:0000313" key="3">
    <source>
        <dbReference type="Proteomes" id="UP000886740"/>
    </source>
</evidence>
<evidence type="ECO:0008006" key="4">
    <source>
        <dbReference type="Google" id="ProtNLM"/>
    </source>
</evidence>
<dbReference type="AlphaFoldDB" id="A0A9D1X7E5"/>
<feature type="chain" id="PRO_5038845687" description="O-Glycosyl hydrolase" evidence="1">
    <location>
        <begin position="22"/>
        <end position="622"/>
    </location>
</feature>
<evidence type="ECO:0000313" key="2">
    <source>
        <dbReference type="EMBL" id="HIX74274.1"/>
    </source>
</evidence>
<comment type="caution">
    <text evidence="2">The sequence shown here is derived from an EMBL/GenBank/DDBJ whole genome shotgun (WGS) entry which is preliminary data.</text>
</comment>
<accession>A0A9D1X7E5</accession>